<keyword evidence="3 6" id="KW-0812">Transmembrane</keyword>
<evidence type="ECO:0000313" key="8">
    <source>
        <dbReference type="EMBL" id="THJ67145.1"/>
    </source>
</evidence>
<evidence type="ECO:0000256" key="6">
    <source>
        <dbReference type="SAM" id="Phobius"/>
    </source>
</evidence>
<dbReference type="InterPro" id="IPR027379">
    <property type="entry name" value="CLS_N"/>
</dbReference>
<feature type="transmembrane region" description="Helical" evidence="6">
    <location>
        <begin position="6"/>
        <end position="23"/>
    </location>
</feature>
<evidence type="ECO:0000256" key="5">
    <source>
        <dbReference type="ARBA" id="ARBA00023136"/>
    </source>
</evidence>
<keyword evidence="5 6" id="KW-0472">Membrane</keyword>
<dbReference type="EMBL" id="SSWH01000004">
    <property type="protein sequence ID" value="THJ67145.1"/>
    <property type="molecule type" value="Genomic_DNA"/>
</dbReference>
<keyword evidence="2" id="KW-1003">Cell membrane</keyword>
<sequence>MIFGLVLAIGALILFVVALVGIARSQRLSGTARAVWVLIILAFPLLGPFFWFFIGQPGDVPGSGTAQRRE</sequence>
<evidence type="ECO:0000256" key="4">
    <source>
        <dbReference type="ARBA" id="ARBA00022989"/>
    </source>
</evidence>
<evidence type="ECO:0000256" key="2">
    <source>
        <dbReference type="ARBA" id="ARBA00022475"/>
    </source>
</evidence>
<dbReference type="Pfam" id="PF13396">
    <property type="entry name" value="PLDc_N"/>
    <property type="match status" value="1"/>
</dbReference>
<keyword evidence="9" id="KW-1185">Reference proteome</keyword>
<feature type="domain" description="Cardiolipin synthase N-terminal" evidence="7">
    <location>
        <begin position="13"/>
        <end position="56"/>
    </location>
</feature>
<proteinExistence type="predicted"/>
<name>A0A4S5E6E1_9MICC</name>
<dbReference type="AlphaFoldDB" id="A0A4S5E6E1"/>
<dbReference type="GO" id="GO:0005886">
    <property type="term" value="C:plasma membrane"/>
    <property type="evidence" value="ECO:0007669"/>
    <property type="project" value="UniProtKB-SubCell"/>
</dbReference>
<evidence type="ECO:0000256" key="1">
    <source>
        <dbReference type="ARBA" id="ARBA00004651"/>
    </source>
</evidence>
<organism evidence="8 9">
    <name type="scientific">Arthrobacter echini</name>
    <dbReference type="NCBI Taxonomy" id="1529066"/>
    <lineage>
        <taxon>Bacteria</taxon>
        <taxon>Bacillati</taxon>
        <taxon>Actinomycetota</taxon>
        <taxon>Actinomycetes</taxon>
        <taxon>Micrococcales</taxon>
        <taxon>Micrococcaceae</taxon>
        <taxon>Arthrobacter</taxon>
    </lineage>
</organism>
<reference evidence="8 9" key="1">
    <citation type="submission" date="2019-04" db="EMBL/GenBank/DDBJ databases">
        <authorList>
            <person name="Liu Q."/>
            <person name="Xin Y.-H."/>
        </authorList>
    </citation>
    <scope>NUCLEOTIDE SEQUENCE [LARGE SCALE GENOMIC DNA]</scope>
    <source>
        <strain evidence="8 9">AM23</strain>
    </source>
</reference>
<evidence type="ECO:0000313" key="9">
    <source>
        <dbReference type="Proteomes" id="UP000305233"/>
    </source>
</evidence>
<comment type="subcellular location">
    <subcellularLocation>
        <location evidence="1">Cell membrane</location>
        <topology evidence="1">Multi-pass membrane protein</topology>
    </subcellularLocation>
</comment>
<evidence type="ECO:0000256" key="3">
    <source>
        <dbReference type="ARBA" id="ARBA00022692"/>
    </source>
</evidence>
<comment type="caution">
    <text evidence="8">The sequence shown here is derived from an EMBL/GenBank/DDBJ whole genome shotgun (WGS) entry which is preliminary data.</text>
</comment>
<evidence type="ECO:0000259" key="7">
    <source>
        <dbReference type="Pfam" id="PF13396"/>
    </source>
</evidence>
<keyword evidence="4 6" id="KW-1133">Transmembrane helix</keyword>
<accession>A0A4S5E6E1</accession>
<dbReference type="OrthoDB" id="4479409at2"/>
<protein>
    <recommendedName>
        <fullName evidence="7">Cardiolipin synthase N-terminal domain-containing protein</fullName>
    </recommendedName>
</protein>
<feature type="transmembrane region" description="Helical" evidence="6">
    <location>
        <begin position="35"/>
        <end position="54"/>
    </location>
</feature>
<dbReference type="Proteomes" id="UP000305233">
    <property type="component" value="Unassembled WGS sequence"/>
</dbReference>
<gene>
    <name evidence="8" type="ORF">E8P82_05590</name>
</gene>